<dbReference type="EMBL" id="CAJNRF010015046">
    <property type="protein sequence ID" value="CAF2164782.1"/>
    <property type="molecule type" value="Genomic_DNA"/>
</dbReference>
<accession>A0A816YQQ3</accession>
<reference evidence="1" key="1">
    <citation type="submission" date="2021-02" db="EMBL/GenBank/DDBJ databases">
        <authorList>
            <person name="Nowell W R."/>
        </authorList>
    </citation>
    <scope>NUCLEOTIDE SEQUENCE</scope>
</reference>
<dbReference type="Proteomes" id="UP000663856">
    <property type="component" value="Unassembled WGS sequence"/>
</dbReference>
<proteinExistence type="predicted"/>
<comment type="caution">
    <text evidence="1">The sequence shown here is derived from an EMBL/GenBank/DDBJ whole genome shotgun (WGS) entry which is preliminary data.</text>
</comment>
<name>A0A816YQQ3_9BILA</name>
<organism evidence="1 2">
    <name type="scientific">Rotaria magnacalcarata</name>
    <dbReference type="NCBI Taxonomy" id="392030"/>
    <lineage>
        <taxon>Eukaryota</taxon>
        <taxon>Metazoa</taxon>
        <taxon>Spiralia</taxon>
        <taxon>Gnathifera</taxon>
        <taxon>Rotifera</taxon>
        <taxon>Eurotatoria</taxon>
        <taxon>Bdelloidea</taxon>
        <taxon>Philodinida</taxon>
        <taxon>Philodinidae</taxon>
        <taxon>Rotaria</taxon>
    </lineage>
</organism>
<dbReference type="SUPFAM" id="SSF53098">
    <property type="entry name" value="Ribonuclease H-like"/>
    <property type="match status" value="1"/>
</dbReference>
<dbReference type="AlphaFoldDB" id="A0A816YQQ3"/>
<protein>
    <submittedName>
        <fullName evidence="1">Uncharacterized protein</fullName>
    </submittedName>
</protein>
<evidence type="ECO:0000313" key="2">
    <source>
        <dbReference type="Proteomes" id="UP000663856"/>
    </source>
</evidence>
<sequence>MPCFSHTLQFTVGDGLKECGNAKPALAKVATIAKLSHKLILFAAHLQRENISIPLPVKTRWNSQNHAIFKVLEISQTLLNDLLRNVGRADLVLTAPTTRTQIENSASISLVAPSVLSIYYDLEHEQVNCKYLGSLCRTLIISLHERFGGLLKRCEIFADSNMKIKKRCTSDLYKDDLYLIAPFLDGRLKLKWVVASNLSESTKERTANIIKAPLFKAALQLHDTTNNTSDCIIESSITECSTTDDDGVSNLPNFKCKRLFSGYEGQKTPMPKKRSCVSESIETKFQ</sequence>
<dbReference type="InterPro" id="IPR012337">
    <property type="entry name" value="RNaseH-like_sf"/>
</dbReference>
<evidence type="ECO:0000313" key="1">
    <source>
        <dbReference type="EMBL" id="CAF2164782.1"/>
    </source>
</evidence>
<gene>
    <name evidence="1" type="ORF">WKI299_LOCUS32570</name>
</gene>